<gene>
    <name evidence="4" type="ORF">GHO37_28870</name>
</gene>
<dbReference type="InterPro" id="IPR031107">
    <property type="entry name" value="Small_HSP"/>
</dbReference>
<dbReference type="Gene3D" id="2.60.40.790">
    <property type="match status" value="1"/>
</dbReference>
<evidence type="ECO:0000256" key="2">
    <source>
        <dbReference type="RuleBase" id="RU003616"/>
    </source>
</evidence>
<accession>A0A7X1X0L1</accession>
<dbReference type="PANTHER" id="PTHR11527">
    <property type="entry name" value="HEAT-SHOCK PROTEIN 20 FAMILY MEMBER"/>
    <property type="match status" value="1"/>
</dbReference>
<dbReference type="AlphaFoldDB" id="A0A7X1X0L1"/>
<evidence type="ECO:0000259" key="3">
    <source>
        <dbReference type="PROSITE" id="PS01031"/>
    </source>
</evidence>
<dbReference type="RefSeq" id="WP_153439350.1">
    <property type="nucleotide sequence ID" value="NZ_WIWF01000291.1"/>
</dbReference>
<evidence type="ECO:0000256" key="1">
    <source>
        <dbReference type="PROSITE-ProRule" id="PRU00285"/>
    </source>
</evidence>
<dbReference type="PROSITE" id="PS01031">
    <property type="entry name" value="SHSP"/>
    <property type="match status" value="1"/>
</dbReference>
<feature type="domain" description="SHSP" evidence="3">
    <location>
        <begin position="1"/>
        <end position="61"/>
    </location>
</feature>
<comment type="similarity">
    <text evidence="1 2">Belongs to the small heat shock protein (HSP20) family.</text>
</comment>
<dbReference type="EMBL" id="WIWF01000291">
    <property type="protein sequence ID" value="MQT78239.1"/>
    <property type="molecule type" value="Genomic_DNA"/>
</dbReference>
<evidence type="ECO:0000313" key="4">
    <source>
        <dbReference type="EMBL" id="MQT78239.1"/>
    </source>
</evidence>
<dbReference type="Proteomes" id="UP000447574">
    <property type="component" value="Unassembled WGS sequence"/>
</dbReference>
<reference evidence="4 5" key="1">
    <citation type="submission" date="2019-10" db="EMBL/GenBank/DDBJ databases">
        <title>Evaluation of single-gene subtyping targets for Pseudomonas.</title>
        <authorList>
            <person name="Reichler S.J."/>
            <person name="Orsi R.H."/>
            <person name="Wiedmann M."/>
            <person name="Martin N.H."/>
            <person name="Murphy S.I."/>
        </authorList>
    </citation>
    <scope>NUCLEOTIDE SEQUENCE [LARGE SCALE GENOMIC DNA]</scope>
    <source>
        <strain evidence="4 5">FSL R10-2932</strain>
    </source>
</reference>
<dbReference type="InterPro" id="IPR002068">
    <property type="entry name" value="A-crystallin/Hsp20_dom"/>
</dbReference>
<organism evidence="4 5">
    <name type="scientific">Pseudomonas helleri</name>
    <dbReference type="NCBI Taxonomy" id="1608996"/>
    <lineage>
        <taxon>Bacteria</taxon>
        <taxon>Pseudomonadati</taxon>
        <taxon>Pseudomonadota</taxon>
        <taxon>Gammaproteobacteria</taxon>
        <taxon>Pseudomonadales</taxon>
        <taxon>Pseudomonadaceae</taxon>
        <taxon>Pseudomonas</taxon>
    </lineage>
</organism>
<dbReference type="Pfam" id="PF00011">
    <property type="entry name" value="HSP20"/>
    <property type="match status" value="1"/>
</dbReference>
<protein>
    <submittedName>
        <fullName evidence="4">Hsp20 family protein</fullName>
    </submittedName>
</protein>
<dbReference type="CDD" id="cd06464">
    <property type="entry name" value="ACD_sHsps-like"/>
    <property type="match status" value="1"/>
</dbReference>
<dbReference type="SUPFAM" id="SSF49764">
    <property type="entry name" value="HSP20-like chaperones"/>
    <property type="match status" value="1"/>
</dbReference>
<comment type="caution">
    <text evidence="4">The sequence shown here is derived from an EMBL/GenBank/DDBJ whole genome shotgun (WGS) entry which is preliminary data.</text>
</comment>
<feature type="non-terminal residue" evidence="4">
    <location>
        <position position="1"/>
    </location>
</feature>
<name>A0A7X1X0L1_9PSED</name>
<evidence type="ECO:0000313" key="5">
    <source>
        <dbReference type="Proteomes" id="UP000447574"/>
    </source>
</evidence>
<sequence>KEGGFHRVERTYGSFHRALNLPDDADQDSIKASFKNGVLTVTIDKREVSAPKQGRSIPINS</sequence>
<proteinExistence type="inferred from homology"/>
<dbReference type="InterPro" id="IPR008978">
    <property type="entry name" value="HSP20-like_chaperone"/>
</dbReference>